<comment type="caution">
    <text evidence="9">The sequence shown here is derived from an EMBL/GenBank/DDBJ whole genome shotgun (WGS) entry which is preliminary data.</text>
</comment>
<comment type="catalytic activity">
    <reaction evidence="7">
        <text>XTP + H2O = XMP + diphosphate + H(+)</text>
        <dbReference type="Rhea" id="RHEA:28610"/>
        <dbReference type="ChEBI" id="CHEBI:15377"/>
        <dbReference type="ChEBI" id="CHEBI:15378"/>
        <dbReference type="ChEBI" id="CHEBI:33019"/>
        <dbReference type="ChEBI" id="CHEBI:57464"/>
        <dbReference type="ChEBI" id="CHEBI:61314"/>
        <dbReference type="EC" id="3.6.1.66"/>
    </reaction>
</comment>
<comment type="catalytic activity">
    <reaction evidence="7">
        <text>dITP + H2O = dIMP + diphosphate + H(+)</text>
        <dbReference type="Rhea" id="RHEA:28342"/>
        <dbReference type="ChEBI" id="CHEBI:15377"/>
        <dbReference type="ChEBI" id="CHEBI:15378"/>
        <dbReference type="ChEBI" id="CHEBI:33019"/>
        <dbReference type="ChEBI" id="CHEBI:61194"/>
        <dbReference type="ChEBI" id="CHEBI:61382"/>
        <dbReference type="EC" id="3.6.1.66"/>
    </reaction>
</comment>
<dbReference type="SUPFAM" id="SSF52972">
    <property type="entry name" value="ITPase-like"/>
    <property type="match status" value="1"/>
</dbReference>
<dbReference type="EMBL" id="NBVN01000002">
    <property type="protein sequence ID" value="PUA33480.1"/>
    <property type="molecule type" value="Genomic_DNA"/>
</dbReference>
<dbReference type="Proteomes" id="UP000244093">
    <property type="component" value="Unassembled WGS sequence"/>
</dbReference>
<feature type="binding site" evidence="7">
    <location>
        <position position="45"/>
    </location>
    <ligand>
        <name>Mg(2+)</name>
        <dbReference type="ChEBI" id="CHEBI:18420"/>
    </ligand>
</feature>
<gene>
    <name evidence="9" type="ORF">B7O98_03425</name>
</gene>
<comment type="similarity">
    <text evidence="1 7 8">Belongs to the HAM1 NTPase family.</text>
</comment>
<dbReference type="InterPro" id="IPR020922">
    <property type="entry name" value="dITP/XTP_pyrophosphatase"/>
</dbReference>
<evidence type="ECO:0000256" key="2">
    <source>
        <dbReference type="ARBA" id="ARBA00022723"/>
    </source>
</evidence>
<keyword evidence="4 7" id="KW-0378">Hydrolase</keyword>
<keyword evidence="6 7" id="KW-0546">Nucleotide metabolism</keyword>
<comment type="cofactor">
    <cofactor evidence="7">
        <name>Mg(2+)</name>
        <dbReference type="ChEBI" id="CHEBI:18420"/>
    </cofactor>
    <text evidence="7">Binds 1 Mg(2+) ion per subunit.</text>
</comment>
<dbReference type="GO" id="GO:0035870">
    <property type="term" value="F:dITP diphosphatase activity"/>
    <property type="evidence" value="ECO:0007669"/>
    <property type="project" value="UniProtKB-UniRule"/>
</dbReference>
<keyword evidence="2 7" id="KW-0479">Metal-binding</keyword>
<evidence type="ECO:0000256" key="3">
    <source>
        <dbReference type="ARBA" id="ARBA00022741"/>
    </source>
</evidence>
<feature type="binding site" evidence="7">
    <location>
        <begin position="16"/>
        <end position="21"/>
    </location>
    <ligand>
        <name>substrate</name>
    </ligand>
</feature>
<feature type="binding site" evidence="7">
    <location>
        <begin position="150"/>
        <end position="153"/>
    </location>
    <ligand>
        <name>substrate</name>
    </ligand>
</feature>
<dbReference type="GO" id="GO:0046872">
    <property type="term" value="F:metal ion binding"/>
    <property type="evidence" value="ECO:0007669"/>
    <property type="project" value="UniProtKB-KW"/>
</dbReference>
<feature type="binding site" evidence="7">
    <location>
        <position position="75"/>
    </location>
    <ligand>
        <name>substrate</name>
    </ligand>
</feature>
<proteinExistence type="inferred from homology"/>
<organism evidence="9 10">
    <name type="scientific">Zestosphaera tikiterensis</name>
    <dbReference type="NCBI Taxonomy" id="1973259"/>
    <lineage>
        <taxon>Archaea</taxon>
        <taxon>Thermoproteota</taxon>
        <taxon>Thermoprotei</taxon>
        <taxon>Desulfurococcales</taxon>
        <taxon>Desulfurococcaceae</taxon>
        <taxon>Zestosphaera</taxon>
    </lineage>
</organism>
<feature type="binding site" evidence="7">
    <location>
        <begin position="178"/>
        <end position="179"/>
    </location>
    <ligand>
        <name>substrate</name>
    </ligand>
</feature>
<dbReference type="NCBIfam" id="TIGR00042">
    <property type="entry name" value="RdgB/HAM1 family non-canonical purine NTP pyrophosphatase"/>
    <property type="match status" value="1"/>
</dbReference>
<dbReference type="Gene3D" id="3.90.950.10">
    <property type="match status" value="1"/>
</dbReference>
<feature type="binding site" evidence="7">
    <location>
        <position position="74"/>
    </location>
    <ligand>
        <name>Mg(2+)</name>
        <dbReference type="ChEBI" id="CHEBI:18420"/>
    </ligand>
</feature>
<evidence type="ECO:0000313" key="10">
    <source>
        <dbReference type="Proteomes" id="UP000244093"/>
    </source>
</evidence>
<evidence type="ECO:0000256" key="5">
    <source>
        <dbReference type="ARBA" id="ARBA00022842"/>
    </source>
</evidence>
<dbReference type="InterPro" id="IPR002637">
    <property type="entry name" value="RdgB/HAM1"/>
</dbReference>
<comment type="subunit">
    <text evidence="7">Homodimer.</text>
</comment>
<dbReference type="HAMAP" id="MF_01405">
    <property type="entry name" value="Non_canon_purine_NTPase"/>
    <property type="match status" value="1"/>
</dbReference>
<keyword evidence="3 7" id="KW-0547">Nucleotide-binding</keyword>
<comment type="function">
    <text evidence="7">Pyrophosphatase that catalyzes the hydrolysis of nucleoside triphosphates to their monophosphate derivatives, with a high preference for the non-canonical purine nucleotides XTP (xanthosine triphosphate), dITP (deoxyinosine triphosphate) and ITP. Seems to function as a house-cleaning enzyme that removes non-canonical purine nucleotides from the nucleotide pool, thus preventing their incorporation into DNA/RNA and avoiding chromosomal lesions.</text>
</comment>
<dbReference type="InterPro" id="IPR029001">
    <property type="entry name" value="ITPase-like_fam"/>
</dbReference>
<evidence type="ECO:0000256" key="8">
    <source>
        <dbReference type="RuleBase" id="RU003781"/>
    </source>
</evidence>
<dbReference type="GO" id="GO:0000166">
    <property type="term" value="F:nucleotide binding"/>
    <property type="evidence" value="ECO:0007669"/>
    <property type="project" value="UniProtKB-KW"/>
</dbReference>
<dbReference type="AlphaFoldDB" id="A0A2R7Y7G9"/>
<dbReference type="GO" id="GO:0017111">
    <property type="term" value="F:ribonucleoside triphosphate phosphatase activity"/>
    <property type="evidence" value="ECO:0007669"/>
    <property type="project" value="InterPro"/>
</dbReference>
<evidence type="ECO:0000256" key="7">
    <source>
        <dbReference type="HAMAP-Rule" id="MF_01405"/>
    </source>
</evidence>
<dbReference type="PANTHER" id="PTHR11067">
    <property type="entry name" value="INOSINE TRIPHOSPHATE PYROPHOSPHATASE/HAM1 PROTEIN"/>
    <property type="match status" value="1"/>
</dbReference>
<name>A0A2R7Y7G9_9CREN</name>
<evidence type="ECO:0000256" key="6">
    <source>
        <dbReference type="ARBA" id="ARBA00023080"/>
    </source>
</evidence>
<dbReference type="GO" id="GO:0036220">
    <property type="term" value="F:ITP diphosphatase activity"/>
    <property type="evidence" value="ECO:0007669"/>
    <property type="project" value="UniProtKB-UniRule"/>
</dbReference>
<dbReference type="GO" id="GO:0009117">
    <property type="term" value="P:nucleotide metabolic process"/>
    <property type="evidence" value="ECO:0007669"/>
    <property type="project" value="UniProtKB-KW"/>
</dbReference>
<comment type="catalytic activity">
    <reaction evidence="7">
        <text>ITP + H2O = IMP + diphosphate + H(+)</text>
        <dbReference type="Rhea" id="RHEA:29399"/>
        <dbReference type="ChEBI" id="CHEBI:15377"/>
        <dbReference type="ChEBI" id="CHEBI:15378"/>
        <dbReference type="ChEBI" id="CHEBI:33019"/>
        <dbReference type="ChEBI" id="CHEBI:58053"/>
        <dbReference type="ChEBI" id="CHEBI:61402"/>
        <dbReference type="EC" id="3.6.1.66"/>
    </reaction>
</comment>
<keyword evidence="5 7" id="KW-0460">Magnesium</keyword>
<evidence type="ECO:0000256" key="1">
    <source>
        <dbReference type="ARBA" id="ARBA00008023"/>
    </source>
</evidence>
<dbReference type="GO" id="GO:0005737">
    <property type="term" value="C:cytoplasm"/>
    <property type="evidence" value="ECO:0007669"/>
    <property type="project" value="TreeGrafter"/>
</dbReference>
<evidence type="ECO:0000256" key="4">
    <source>
        <dbReference type="ARBA" id="ARBA00022801"/>
    </source>
</evidence>
<dbReference type="CDD" id="cd00515">
    <property type="entry name" value="HAM1"/>
    <property type="match status" value="1"/>
</dbReference>
<sequence length="194" mass="21912">MRKGECEKTFKLHILTGNKGKLVEFQTLGLSECVDVVKIDVPKVEIQSDDIRKVVLFSASQALQHVRMPFFVEDAGLFIKALNGFPGPYSSYVFKTLGNEGILKLMKYVEDREALFVSVIALYVPEYGIKLFEGVTEGFIAHEVKGIHGFGFDPIFIPKGLSRTYAELTVEEKNRISHRGKAFKAMITWFKQIT</sequence>
<dbReference type="EC" id="3.6.1.66" evidence="7"/>
<protein>
    <recommendedName>
        <fullName evidence="7">dITP/XTP pyrophosphatase</fullName>
        <ecNumber evidence="7">3.6.1.66</ecNumber>
    </recommendedName>
    <alternativeName>
        <fullName evidence="7">Non-canonical purine NTP pyrophosphatase</fullName>
    </alternativeName>
    <alternativeName>
        <fullName evidence="7">Non-standard purine NTP pyrophosphatase</fullName>
    </alternativeName>
    <alternativeName>
        <fullName evidence="7">Nucleoside-triphosphate diphosphatase</fullName>
    </alternativeName>
    <alternativeName>
        <fullName evidence="7">Nucleoside-triphosphate pyrophosphatase</fullName>
        <shortName evidence="7">NTPase</shortName>
    </alternativeName>
</protein>
<dbReference type="PANTHER" id="PTHR11067:SF9">
    <property type="entry name" value="INOSINE TRIPHOSPHATE PYROPHOSPHATASE"/>
    <property type="match status" value="1"/>
</dbReference>
<dbReference type="Pfam" id="PF01725">
    <property type="entry name" value="Ham1p_like"/>
    <property type="match status" value="1"/>
</dbReference>
<evidence type="ECO:0000313" key="9">
    <source>
        <dbReference type="EMBL" id="PUA33480.1"/>
    </source>
</evidence>
<reference evidence="9 10" key="1">
    <citation type="journal article" date="2018" name="Syst. Appl. Microbiol.">
        <title>A new symbiotic nanoarchaeote (Candidatus Nanoclepta minutus) and its host (Zestosphaera tikiterensis gen. nov., sp. nov.) from a New Zealand hot spring.</title>
        <authorList>
            <person name="St John E."/>
            <person name="Liu Y."/>
            <person name="Podar M."/>
            <person name="Stott M.B."/>
            <person name="Meneghin J."/>
            <person name="Chen Z."/>
            <person name="Lagutin K."/>
            <person name="Mitchell K."/>
            <person name="Reysenbach A.L."/>
        </authorList>
    </citation>
    <scope>NUCLEOTIDE SEQUENCE [LARGE SCALE GENOMIC DNA]</scope>
    <source>
        <strain evidence="9">NZ3</strain>
    </source>
</reference>
<accession>A0A2R7Y7G9</accession>
<dbReference type="GO" id="GO:0009146">
    <property type="term" value="P:purine nucleoside triphosphate catabolic process"/>
    <property type="evidence" value="ECO:0007669"/>
    <property type="project" value="UniProtKB-UniRule"/>
</dbReference>
<dbReference type="GO" id="GO:0036222">
    <property type="term" value="F:XTP diphosphatase activity"/>
    <property type="evidence" value="ECO:0007669"/>
    <property type="project" value="UniProtKB-UniRule"/>
</dbReference>
<feature type="active site" description="Proton acceptor" evidence="7">
    <location>
        <position position="74"/>
    </location>
</feature>
<feature type="binding site" evidence="7">
    <location>
        <position position="173"/>
    </location>
    <ligand>
        <name>substrate</name>
    </ligand>
</feature>
<dbReference type="NCBIfam" id="NF011396">
    <property type="entry name" value="PRK14821.1"/>
    <property type="match status" value="1"/>
</dbReference>